<dbReference type="PANTHER" id="PTHR45900">
    <property type="entry name" value="RECA"/>
    <property type="match status" value="1"/>
</dbReference>
<dbReference type="GO" id="GO:0005524">
    <property type="term" value="F:ATP binding"/>
    <property type="evidence" value="ECO:0007669"/>
    <property type="project" value="UniProtKB-UniRule"/>
</dbReference>
<dbReference type="CDD" id="cd00983">
    <property type="entry name" value="RecA"/>
    <property type="match status" value="1"/>
</dbReference>
<proteinExistence type="inferred from homology"/>
<dbReference type="GO" id="GO:0006281">
    <property type="term" value="P:DNA repair"/>
    <property type="evidence" value="ECO:0007669"/>
    <property type="project" value="UniProtKB-UniRule"/>
</dbReference>
<dbReference type="GO" id="GO:0009432">
    <property type="term" value="P:SOS response"/>
    <property type="evidence" value="ECO:0007669"/>
    <property type="project" value="UniProtKB-UniRule"/>
</dbReference>
<gene>
    <name evidence="10" type="primary">recA</name>
    <name evidence="16" type="ORF">ETSY2_03270</name>
</gene>
<dbReference type="PRINTS" id="PR00142">
    <property type="entry name" value="RECA"/>
</dbReference>
<evidence type="ECO:0000256" key="8">
    <source>
        <dbReference type="ARBA" id="ARBA00023204"/>
    </source>
</evidence>
<dbReference type="InterPro" id="IPR049428">
    <property type="entry name" value="RecA-like_N"/>
</dbReference>
<dbReference type="InterPro" id="IPR013765">
    <property type="entry name" value="DNA_recomb/repair_RecA"/>
</dbReference>
<evidence type="ECO:0000256" key="13">
    <source>
        <dbReference type="SAM" id="MobiDB-lite"/>
    </source>
</evidence>
<dbReference type="Pfam" id="PF00154">
    <property type="entry name" value="RecA_N"/>
    <property type="match status" value="1"/>
</dbReference>
<keyword evidence="17" id="KW-1185">Reference proteome</keyword>
<evidence type="ECO:0000256" key="1">
    <source>
        <dbReference type="ARBA" id="ARBA00009391"/>
    </source>
</evidence>
<sequence length="377" mass="40350">MARTSNNTNEAGGEKQRALDLAFAQIEKQYGKGSIMRLGESQAIDIPVISSGSLALDSALGVGGLPRGRIIEIYGPEASGKTTVALHAVASVQRSGGEAAFIDAEHALDPVYARNLGVNIDNLLIAQPDSGEQALEIADVLVRSGALDIVIIDSVAALVPQAEIDGDMGDAQMGLQARLMSQAMRKLTGIVHKTKTCVVFINQLRQKIGVFFGNPETTTGGNALKFYASVRLDIRRADAIKTGQEIIGNRTRVKVVKNKVAPPFKQAEFDIMYGTGISAEGELLDLAVQHNIIDKSGAWFSYNGDRIGQGRDNAKTYLKDNPEIAVDIESEVRQILDMPQLSSEALAAKAEAASMDDAELFDEPVSEPEQDVLLSDS</sequence>
<name>W4MEQ0_9BACT</name>
<comment type="function">
    <text evidence="10">Can catalyze the hydrolysis of ATP in the presence of single-stranded DNA, the ATP-dependent uptake of single-stranded DNA by duplex DNA, and the ATP-dependent hybridization of homologous single-stranded DNAs. It interacts with LexA causing its activation and leading to its autocatalytic cleavage.</text>
</comment>
<dbReference type="Proteomes" id="UP000019140">
    <property type="component" value="Unassembled WGS sequence"/>
</dbReference>
<dbReference type="InterPro" id="IPR020584">
    <property type="entry name" value="DNA_recomb/repair_RecA_CS"/>
</dbReference>
<dbReference type="InterPro" id="IPR027417">
    <property type="entry name" value="P-loop_NTPase"/>
</dbReference>
<feature type="region of interest" description="Disordered" evidence="13">
    <location>
        <begin position="347"/>
        <end position="377"/>
    </location>
</feature>
<evidence type="ECO:0000313" key="16">
    <source>
        <dbReference type="EMBL" id="ETX08794.1"/>
    </source>
</evidence>
<dbReference type="GO" id="GO:0003697">
    <property type="term" value="F:single-stranded DNA binding"/>
    <property type="evidence" value="ECO:0007669"/>
    <property type="project" value="UniProtKB-UniRule"/>
</dbReference>
<dbReference type="SUPFAM" id="SSF52540">
    <property type="entry name" value="P-loop containing nucleoside triphosphate hydrolases"/>
    <property type="match status" value="1"/>
</dbReference>
<keyword evidence="7 10" id="KW-0233">DNA recombination</keyword>
<dbReference type="SMART" id="SM00382">
    <property type="entry name" value="AAA"/>
    <property type="match status" value="1"/>
</dbReference>
<dbReference type="PROSITE" id="PS50163">
    <property type="entry name" value="RECA_3"/>
    <property type="match status" value="1"/>
</dbReference>
<dbReference type="GO" id="GO:0006310">
    <property type="term" value="P:DNA recombination"/>
    <property type="evidence" value="ECO:0007669"/>
    <property type="project" value="UniProtKB-UniRule"/>
</dbReference>
<evidence type="ECO:0000256" key="7">
    <source>
        <dbReference type="ARBA" id="ARBA00023172"/>
    </source>
</evidence>
<evidence type="ECO:0000256" key="10">
    <source>
        <dbReference type="HAMAP-Rule" id="MF_00268"/>
    </source>
</evidence>
<dbReference type="InterPro" id="IPR003593">
    <property type="entry name" value="AAA+_ATPase"/>
</dbReference>
<keyword evidence="3 10" id="KW-0547">Nucleotide-binding</keyword>
<feature type="compositionally biased region" description="Acidic residues" evidence="13">
    <location>
        <begin position="354"/>
        <end position="370"/>
    </location>
</feature>
<dbReference type="EMBL" id="AZHX01000131">
    <property type="protein sequence ID" value="ETX08794.1"/>
    <property type="molecule type" value="Genomic_DNA"/>
</dbReference>
<keyword evidence="5 10" id="KW-0067">ATP-binding</keyword>
<comment type="caution">
    <text evidence="10">Lacks conserved residue(s) required for the propagation of feature annotation.</text>
</comment>
<dbReference type="NCBIfam" id="TIGR02012">
    <property type="entry name" value="tigrfam_recA"/>
    <property type="match status" value="1"/>
</dbReference>
<evidence type="ECO:0000259" key="14">
    <source>
        <dbReference type="PROSITE" id="PS50162"/>
    </source>
</evidence>
<dbReference type="AlphaFoldDB" id="W4MEQ0"/>
<evidence type="ECO:0000259" key="15">
    <source>
        <dbReference type="PROSITE" id="PS50163"/>
    </source>
</evidence>
<dbReference type="PATRIC" id="fig|1429439.4.peg.560"/>
<evidence type="ECO:0000256" key="9">
    <source>
        <dbReference type="ARBA" id="ARBA00023236"/>
    </source>
</evidence>
<dbReference type="GO" id="GO:0005829">
    <property type="term" value="C:cytosol"/>
    <property type="evidence" value="ECO:0007669"/>
    <property type="project" value="TreeGrafter"/>
</dbReference>
<evidence type="ECO:0000256" key="3">
    <source>
        <dbReference type="ARBA" id="ARBA00022741"/>
    </source>
</evidence>
<evidence type="ECO:0000256" key="2">
    <source>
        <dbReference type="ARBA" id="ARBA00015553"/>
    </source>
</evidence>
<dbReference type="Gene3D" id="3.40.50.300">
    <property type="entry name" value="P-loop containing nucleotide triphosphate hydrolases"/>
    <property type="match status" value="1"/>
</dbReference>
<dbReference type="InterPro" id="IPR020588">
    <property type="entry name" value="RecA_ATP-bd"/>
</dbReference>
<comment type="similarity">
    <text evidence="1 10 12">Belongs to the RecA family.</text>
</comment>
<keyword evidence="10" id="KW-0963">Cytoplasm</keyword>
<accession>W4MEQ0</accession>
<dbReference type="PROSITE" id="PS50162">
    <property type="entry name" value="RECA_2"/>
    <property type="match status" value="1"/>
</dbReference>
<keyword evidence="9 10" id="KW-0742">SOS response</keyword>
<dbReference type="GO" id="GO:0003684">
    <property type="term" value="F:damaged DNA binding"/>
    <property type="evidence" value="ECO:0007669"/>
    <property type="project" value="UniProtKB-UniRule"/>
</dbReference>
<feature type="domain" description="RecA family profile 1" evidence="14">
    <location>
        <begin position="45"/>
        <end position="204"/>
    </location>
</feature>
<feature type="domain" description="RecA family profile 2" evidence="15">
    <location>
        <begin position="209"/>
        <end position="282"/>
    </location>
</feature>
<dbReference type="InterPro" id="IPR023400">
    <property type="entry name" value="RecA_C_sf"/>
</dbReference>
<dbReference type="FunFam" id="3.40.50.300:FF:000087">
    <property type="entry name" value="Recombinase RecA"/>
    <property type="match status" value="1"/>
</dbReference>
<evidence type="ECO:0000313" key="17">
    <source>
        <dbReference type="Proteomes" id="UP000019140"/>
    </source>
</evidence>
<evidence type="ECO:0000256" key="6">
    <source>
        <dbReference type="ARBA" id="ARBA00023125"/>
    </source>
</evidence>
<dbReference type="PANTHER" id="PTHR45900:SF1">
    <property type="entry name" value="MITOCHONDRIAL DNA REPAIR PROTEIN RECA HOMOLOG-RELATED"/>
    <property type="match status" value="1"/>
</dbReference>
<dbReference type="SUPFAM" id="SSF54752">
    <property type="entry name" value="RecA protein, C-terminal domain"/>
    <property type="match status" value="1"/>
</dbReference>
<dbReference type="InterPro" id="IPR020587">
    <property type="entry name" value="RecA_monomer-monomer_interface"/>
</dbReference>
<evidence type="ECO:0000256" key="5">
    <source>
        <dbReference type="ARBA" id="ARBA00022840"/>
    </source>
</evidence>
<dbReference type="Pfam" id="PF21096">
    <property type="entry name" value="RecA_C"/>
    <property type="match status" value="1"/>
</dbReference>
<evidence type="ECO:0000256" key="11">
    <source>
        <dbReference type="RuleBase" id="RU000526"/>
    </source>
</evidence>
<dbReference type="InterPro" id="IPR049261">
    <property type="entry name" value="RecA-like_C"/>
</dbReference>
<dbReference type="GO" id="GO:0140664">
    <property type="term" value="F:ATP-dependent DNA damage sensor activity"/>
    <property type="evidence" value="ECO:0007669"/>
    <property type="project" value="InterPro"/>
</dbReference>
<evidence type="ECO:0000256" key="4">
    <source>
        <dbReference type="ARBA" id="ARBA00022763"/>
    </source>
</evidence>
<comment type="subcellular location">
    <subcellularLocation>
        <location evidence="10">Cytoplasm</location>
    </subcellularLocation>
</comment>
<organism evidence="16 17">
    <name type="scientific">Candidatus Entotheonella gemina</name>
    <dbReference type="NCBI Taxonomy" id="1429439"/>
    <lineage>
        <taxon>Bacteria</taxon>
        <taxon>Pseudomonadati</taxon>
        <taxon>Nitrospinota/Tectimicrobiota group</taxon>
        <taxon>Candidatus Tectimicrobiota</taxon>
        <taxon>Candidatus Entotheonellia</taxon>
        <taxon>Candidatus Entotheonellales</taxon>
        <taxon>Candidatus Entotheonellaceae</taxon>
        <taxon>Candidatus Entotheonella</taxon>
    </lineage>
</organism>
<comment type="caution">
    <text evidence="16">The sequence shown here is derived from an EMBL/GenBank/DDBJ whole genome shotgun (WGS) entry which is preliminary data.</text>
</comment>
<keyword evidence="8 10" id="KW-0234">DNA repair</keyword>
<reference evidence="16 17" key="1">
    <citation type="journal article" date="2014" name="Nature">
        <title>An environmental bacterial taxon with a large and distinct metabolic repertoire.</title>
        <authorList>
            <person name="Wilson M.C."/>
            <person name="Mori T."/>
            <person name="Ruckert C."/>
            <person name="Uria A.R."/>
            <person name="Helf M.J."/>
            <person name="Takada K."/>
            <person name="Gernert C."/>
            <person name="Steffens U.A."/>
            <person name="Heycke N."/>
            <person name="Schmitt S."/>
            <person name="Rinke C."/>
            <person name="Helfrich E.J."/>
            <person name="Brachmann A.O."/>
            <person name="Gurgui C."/>
            <person name="Wakimoto T."/>
            <person name="Kracht M."/>
            <person name="Crusemann M."/>
            <person name="Hentschel U."/>
            <person name="Abe I."/>
            <person name="Matsunaga S."/>
            <person name="Kalinowski J."/>
            <person name="Takeyama H."/>
            <person name="Piel J."/>
        </authorList>
    </citation>
    <scope>NUCLEOTIDE SEQUENCE [LARGE SCALE GENOMIC DNA]</scope>
    <source>
        <strain evidence="17">TSY2</strain>
    </source>
</reference>
<evidence type="ECO:0000256" key="12">
    <source>
        <dbReference type="RuleBase" id="RU004527"/>
    </source>
</evidence>
<dbReference type="PROSITE" id="PS00321">
    <property type="entry name" value="RECA_1"/>
    <property type="match status" value="1"/>
</dbReference>
<keyword evidence="6 10" id="KW-0238">DNA-binding</keyword>
<dbReference type="HAMAP" id="MF_00268">
    <property type="entry name" value="RecA"/>
    <property type="match status" value="1"/>
</dbReference>
<dbReference type="HOGENOM" id="CLU_040469_3_2_7"/>
<protein>
    <recommendedName>
        <fullName evidence="2 10">Protein RecA</fullName>
    </recommendedName>
    <alternativeName>
        <fullName evidence="10 11">Recombinase A</fullName>
    </alternativeName>
</protein>
<keyword evidence="4 10" id="KW-0227">DNA damage</keyword>